<dbReference type="Gene3D" id="3.40.50.300">
    <property type="entry name" value="P-loop containing nucleotide triphosphate hydrolases"/>
    <property type="match status" value="1"/>
</dbReference>
<evidence type="ECO:0000256" key="3">
    <source>
        <dbReference type="ARBA" id="ARBA00022679"/>
    </source>
</evidence>
<reference evidence="7" key="1">
    <citation type="submission" date="2021-04" db="EMBL/GenBank/DDBJ databases">
        <title>Taxonomic assessment of Weissella genus.</title>
        <authorList>
            <person name="Fanelli F."/>
            <person name="Chieffi D."/>
            <person name="Dell'Aquila A."/>
            <person name="Gyu-Sung C."/>
            <person name="Franz C.M.A.P."/>
            <person name="Fusco V."/>
        </authorList>
    </citation>
    <scope>NUCLEOTIDE SEQUENCE</scope>
    <source>
        <strain evidence="7">LMG 25373</strain>
    </source>
</reference>
<dbReference type="InterPro" id="IPR027417">
    <property type="entry name" value="P-loop_NTPase"/>
</dbReference>
<proteinExistence type="inferred from homology"/>
<dbReference type="PROSITE" id="PS50052">
    <property type="entry name" value="GUANYLATE_KINASE_2"/>
    <property type="match status" value="1"/>
</dbReference>
<evidence type="ECO:0000256" key="4">
    <source>
        <dbReference type="ARBA" id="ARBA00022777"/>
    </source>
</evidence>
<dbReference type="Pfam" id="PF00625">
    <property type="entry name" value="Guanylate_kin"/>
    <property type="match status" value="1"/>
</dbReference>
<organism evidence="7 8">
    <name type="scientific">Periweissella beninensis</name>
    <dbReference type="NCBI Taxonomy" id="504936"/>
    <lineage>
        <taxon>Bacteria</taxon>
        <taxon>Bacillati</taxon>
        <taxon>Bacillota</taxon>
        <taxon>Bacilli</taxon>
        <taxon>Lactobacillales</taxon>
        <taxon>Lactobacillaceae</taxon>
        <taxon>Periweissella</taxon>
    </lineage>
</organism>
<evidence type="ECO:0000313" key="7">
    <source>
        <dbReference type="EMBL" id="MCM2437884.1"/>
    </source>
</evidence>
<comment type="similarity">
    <text evidence="2">Belongs to the guanylate kinase family.</text>
</comment>
<evidence type="ECO:0000313" key="8">
    <source>
        <dbReference type="Proteomes" id="UP001057481"/>
    </source>
</evidence>
<dbReference type="EMBL" id="JAGMVS010000070">
    <property type="protein sequence ID" value="MCM2437884.1"/>
    <property type="molecule type" value="Genomic_DNA"/>
</dbReference>
<comment type="function">
    <text evidence="1">Essential for recycling GMP and indirectly, cGMP.</text>
</comment>
<dbReference type="SMART" id="SM00072">
    <property type="entry name" value="GuKc"/>
    <property type="match status" value="1"/>
</dbReference>
<dbReference type="GO" id="GO:0016301">
    <property type="term" value="F:kinase activity"/>
    <property type="evidence" value="ECO:0007669"/>
    <property type="project" value="UniProtKB-KW"/>
</dbReference>
<dbReference type="PANTHER" id="PTHR23117:SF13">
    <property type="entry name" value="GUANYLATE KINASE"/>
    <property type="match status" value="1"/>
</dbReference>
<dbReference type="InterPro" id="IPR008144">
    <property type="entry name" value="Guanylate_kin-like_dom"/>
</dbReference>
<feature type="domain" description="Guanylate kinase-like" evidence="6">
    <location>
        <begin position="3"/>
        <end position="181"/>
    </location>
</feature>
<dbReference type="SUPFAM" id="SSF52540">
    <property type="entry name" value="P-loop containing nucleoside triphosphate hydrolases"/>
    <property type="match status" value="1"/>
</dbReference>
<name>A0ABT0VKB6_9LACO</name>
<dbReference type="PANTHER" id="PTHR23117">
    <property type="entry name" value="GUANYLATE KINASE-RELATED"/>
    <property type="match status" value="1"/>
</dbReference>
<gene>
    <name evidence="7" type="ORF">KAK10_08180</name>
</gene>
<dbReference type="InterPro" id="IPR008145">
    <property type="entry name" value="GK/Ca_channel_bsu"/>
</dbReference>
<keyword evidence="8" id="KW-1185">Reference proteome</keyword>
<dbReference type="RefSeq" id="WP_205143837.1">
    <property type="nucleotide sequence ID" value="NZ_JAFBDN010000012.1"/>
</dbReference>
<evidence type="ECO:0000256" key="1">
    <source>
        <dbReference type="ARBA" id="ARBA00003531"/>
    </source>
</evidence>
<keyword evidence="3" id="KW-0808">Transferase</keyword>
<dbReference type="Proteomes" id="UP001057481">
    <property type="component" value="Unassembled WGS sequence"/>
</dbReference>
<comment type="caution">
    <text evidence="7">The sequence shown here is derived from an EMBL/GenBank/DDBJ whole genome shotgun (WGS) entry which is preliminary data.</text>
</comment>
<keyword evidence="4 7" id="KW-0418">Kinase</keyword>
<accession>A0ABT0VKB6</accession>
<evidence type="ECO:0000256" key="5">
    <source>
        <dbReference type="ARBA" id="ARBA00048594"/>
    </source>
</evidence>
<sequence>MQQKLIILTGPTGSGKTTIAQYLKDKYNIPQVVTHTTRKPRDHEKNNIDYYFETNESFDHNHYLEKVKYAGNQYGSSFEGLKRAFIKNNIVSIVLETKGAQVYYDKLPDIVVIVYLTISNVQDLNLRLIKRGDNQERIKRRLESAEFKRDLQLPPALTNHVIKITNDDLSQTKQEIDQLIIKLMKSLS</sequence>
<protein>
    <submittedName>
        <fullName evidence="7">Guanylate kinase</fullName>
    </submittedName>
</protein>
<evidence type="ECO:0000259" key="6">
    <source>
        <dbReference type="PROSITE" id="PS50052"/>
    </source>
</evidence>
<evidence type="ECO:0000256" key="2">
    <source>
        <dbReference type="ARBA" id="ARBA00005790"/>
    </source>
</evidence>
<comment type="catalytic activity">
    <reaction evidence="5">
        <text>GMP + ATP = GDP + ADP</text>
        <dbReference type="Rhea" id="RHEA:20780"/>
        <dbReference type="ChEBI" id="CHEBI:30616"/>
        <dbReference type="ChEBI" id="CHEBI:58115"/>
        <dbReference type="ChEBI" id="CHEBI:58189"/>
        <dbReference type="ChEBI" id="CHEBI:456216"/>
        <dbReference type="EC" id="2.7.4.8"/>
    </reaction>
</comment>